<evidence type="ECO:0000313" key="1">
    <source>
        <dbReference type="EMBL" id="CAG7719282.1"/>
    </source>
</evidence>
<comment type="caution">
    <text evidence="1">The sequence shown here is derived from an EMBL/GenBank/DDBJ whole genome shotgun (WGS) entry which is preliminary data.</text>
</comment>
<proteinExistence type="predicted"/>
<evidence type="ECO:0000313" key="2">
    <source>
        <dbReference type="Proteomes" id="UP000708208"/>
    </source>
</evidence>
<dbReference type="AlphaFoldDB" id="A0A8J2NUT2"/>
<gene>
    <name evidence="1" type="ORF">AFUS01_LOCUS8615</name>
</gene>
<keyword evidence="2" id="KW-1185">Reference proteome</keyword>
<organism evidence="1 2">
    <name type="scientific">Allacma fusca</name>
    <dbReference type="NCBI Taxonomy" id="39272"/>
    <lineage>
        <taxon>Eukaryota</taxon>
        <taxon>Metazoa</taxon>
        <taxon>Ecdysozoa</taxon>
        <taxon>Arthropoda</taxon>
        <taxon>Hexapoda</taxon>
        <taxon>Collembola</taxon>
        <taxon>Symphypleona</taxon>
        <taxon>Sminthuridae</taxon>
        <taxon>Allacma</taxon>
    </lineage>
</organism>
<dbReference type="Proteomes" id="UP000708208">
    <property type="component" value="Unassembled WGS sequence"/>
</dbReference>
<reference evidence="1" key="1">
    <citation type="submission" date="2021-06" db="EMBL/GenBank/DDBJ databases">
        <authorList>
            <person name="Hodson N. C."/>
            <person name="Mongue J. A."/>
            <person name="Jaron S. K."/>
        </authorList>
    </citation>
    <scope>NUCLEOTIDE SEQUENCE</scope>
</reference>
<accession>A0A8J2NUT2</accession>
<feature type="non-terminal residue" evidence="1">
    <location>
        <position position="1"/>
    </location>
</feature>
<name>A0A8J2NUT2_9HEXA</name>
<sequence>IDLINYEIIGASAVHQRFLSLYFVLLTDEAKLIVFTAF</sequence>
<dbReference type="EMBL" id="CAJVCH010060173">
    <property type="protein sequence ID" value="CAG7719282.1"/>
    <property type="molecule type" value="Genomic_DNA"/>
</dbReference>
<protein>
    <submittedName>
        <fullName evidence="1">Uncharacterized protein</fullName>
    </submittedName>
</protein>